<feature type="region of interest" description="Disordered" evidence="9">
    <location>
        <begin position="992"/>
        <end position="1014"/>
    </location>
</feature>
<dbReference type="SMART" id="SM00220">
    <property type="entry name" value="S_TKc"/>
    <property type="match status" value="1"/>
</dbReference>
<evidence type="ECO:0000259" key="11">
    <source>
        <dbReference type="PROSITE" id="PS51285"/>
    </source>
</evidence>
<feature type="region of interest" description="Disordered" evidence="9">
    <location>
        <begin position="1053"/>
        <end position="1094"/>
    </location>
</feature>
<dbReference type="SUPFAM" id="SSF56112">
    <property type="entry name" value="Protein kinase-like (PK-like)"/>
    <property type="match status" value="1"/>
</dbReference>
<dbReference type="FunFam" id="3.30.200.20:FF:000290">
    <property type="entry name" value="Non-specific serine/threonine protein kinase"/>
    <property type="match status" value="1"/>
</dbReference>
<evidence type="ECO:0000256" key="7">
    <source>
        <dbReference type="ARBA" id="ARBA00022840"/>
    </source>
</evidence>
<dbReference type="InterPro" id="IPR008271">
    <property type="entry name" value="Ser/Thr_kinase_AS"/>
</dbReference>
<dbReference type="PROSITE" id="PS51285">
    <property type="entry name" value="AGC_KINASE_CTER"/>
    <property type="match status" value="1"/>
</dbReference>
<comment type="similarity">
    <text evidence="1">Belongs to the protein kinase superfamily. AGC Ser/Thr protein kinase family.</text>
</comment>
<organism evidence="12 13">
    <name type="scientific">Malus domestica</name>
    <name type="common">Apple</name>
    <name type="synonym">Pyrus malus</name>
    <dbReference type="NCBI Taxonomy" id="3750"/>
    <lineage>
        <taxon>Eukaryota</taxon>
        <taxon>Viridiplantae</taxon>
        <taxon>Streptophyta</taxon>
        <taxon>Embryophyta</taxon>
        <taxon>Tracheophyta</taxon>
        <taxon>Spermatophyta</taxon>
        <taxon>Magnoliopsida</taxon>
        <taxon>eudicotyledons</taxon>
        <taxon>Gunneridae</taxon>
        <taxon>Pentapetalae</taxon>
        <taxon>rosids</taxon>
        <taxon>fabids</taxon>
        <taxon>Rosales</taxon>
        <taxon>Rosaceae</taxon>
        <taxon>Amygdaloideae</taxon>
        <taxon>Maleae</taxon>
        <taxon>Malus</taxon>
    </lineage>
</organism>
<keyword evidence="7 8" id="KW-0067">ATP-binding</keyword>
<dbReference type="GO" id="GO:0005524">
    <property type="term" value="F:ATP binding"/>
    <property type="evidence" value="ECO:0007669"/>
    <property type="project" value="UniProtKB-UniRule"/>
</dbReference>
<feature type="compositionally biased region" description="Basic and acidic residues" evidence="9">
    <location>
        <begin position="1085"/>
        <end position="1094"/>
    </location>
</feature>
<feature type="compositionally biased region" description="Basic and acidic residues" evidence="9">
    <location>
        <begin position="1"/>
        <end position="12"/>
    </location>
</feature>
<keyword evidence="4" id="KW-0808">Transferase</keyword>
<feature type="region of interest" description="Disordered" evidence="9">
    <location>
        <begin position="693"/>
        <end position="713"/>
    </location>
</feature>
<dbReference type="InterPro" id="IPR059233">
    <property type="entry name" value="MobB_NdrA/B/Cbk1"/>
</dbReference>
<evidence type="ECO:0000256" key="9">
    <source>
        <dbReference type="SAM" id="MobiDB-lite"/>
    </source>
</evidence>
<dbReference type="PANTHER" id="PTHR31115:SF3">
    <property type="entry name" value="EXPRESSED PROTEIN"/>
    <property type="match status" value="1"/>
</dbReference>
<evidence type="ECO:0000256" key="1">
    <source>
        <dbReference type="ARBA" id="ARBA00009903"/>
    </source>
</evidence>
<keyword evidence="13" id="KW-1185">Reference proteome</keyword>
<evidence type="ECO:0000256" key="6">
    <source>
        <dbReference type="ARBA" id="ARBA00022777"/>
    </source>
</evidence>
<dbReference type="FunFam" id="1.10.510.10:FF:000042">
    <property type="entry name" value="Non-specific serine/threonine protein kinase"/>
    <property type="match status" value="1"/>
</dbReference>
<dbReference type="EMBL" id="RDQH01000328">
    <property type="protein sequence ID" value="RXI06111.1"/>
    <property type="molecule type" value="Genomic_DNA"/>
</dbReference>
<feature type="region of interest" description="Disordered" evidence="9">
    <location>
        <begin position="1649"/>
        <end position="1749"/>
    </location>
</feature>
<feature type="compositionally biased region" description="Polar residues" evidence="9">
    <location>
        <begin position="1736"/>
        <end position="1747"/>
    </location>
</feature>
<dbReference type="STRING" id="3750.A0A498KFY0"/>
<accession>A0A498KFY0</accession>
<feature type="domain" description="AGC-kinase C-terminal" evidence="11">
    <location>
        <begin position="408"/>
        <end position="481"/>
    </location>
</feature>
<dbReference type="Pfam" id="PF00069">
    <property type="entry name" value="Pkinase"/>
    <property type="match status" value="2"/>
</dbReference>
<evidence type="ECO:0000256" key="5">
    <source>
        <dbReference type="ARBA" id="ARBA00022741"/>
    </source>
</evidence>
<proteinExistence type="inferred from homology"/>
<feature type="compositionally biased region" description="Basic and acidic residues" evidence="9">
    <location>
        <begin position="848"/>
        <end position="860"/>
    </location>
</feature>
<dbReference type="SMART" id="SM00133">
    <property type="entry name" value="S_TK_X"/>
    <property type="match status" value="1"/>
</dbReference>
<keyword evidence="5 8" id="KW-0547">Nucleotide-binding</keyword>
<dbReference type="Gene3D" id="1.10.510.10">
    <property type="entry name" value="Transferase(Phosphotransferase) domain 1"/>
    <property type="match status" value="2"/>
</dbReference>
<dbReference type="PROSITE" id="PS00108">
    <property type="entry name" value="PROTEIN_KINASE_ST"/>
    <property type="match status" value="1"/>
</dbReference>
<dbReference type="InterPro" id="IPR017441">
    <property type="entry name" value="Protein_kinase_ATP_BS"/>
</dbReference>
<sequence>MENHKQMEKDEAGPMAVEEEDGQVGSSLTLERVAAAKQFIEGHYKAQMKHIQDRKQRRSVLEKKLASEHVPEEEQINLLKDLERTETQYIRLKRHKICVDDFDLLAIIGRGAFGEVRLCREKKSGNIYAMKKLKKSEMLSRGQVEHVRAERNLLAEVASHCIVKLYYSFQDAEYLYLVMEYLPGGDMMTLLIREESLTETVARFYIAQSVLAIESIHKHNYIHRDIKPDNLLLDKNGHMKLSDFGLCKPLDCSNLSSINENEVLDDENLNEAMDIDESFPQTKNGRRWKSPLEQLQHWQINRRTLAFSTVGTPDYIAPEVLLKKGYGMECDWWSLGAIMYEMLVGYPPFYSDDPVTTCRKIVHWKNHLKFPVEARLTPEAKDLIKRFLCDVENRLGRADQIKAHPWFRDTAWDRLYETEAAFKPEVNDELDTQNFMKYDEVDPPAPGRTGSGPMRKMLLTPKDLSFVGYTYKNFEAVKGLHRSSGMSLYRDLKRSTSLNRTSVDSSQSDSVLDYSTKYPSYDMEAQVLTAPEDVIKFDLSSGSPDRPLYTSGQRGSHIAAQLDRSGSFRESMENPMLSSLPNMSRSTSAVTQGDVTNFFQCLRFDPKLVAAEHKSNRQGDLKRLMSVALSISPDESPSAAVKGKLLLSPIPEEIKRVKAGLRESSIKARERVKTFNEALSVFNKVFPSIPSKKRSRAESFSNERSSSMLSSDRSVLGPNMGKIGIQNHAVSGGFELEQQKSEERTKNTIPNKRTRTSLVDARMDVRSTSLVRPSGAVDKDREMPRLASSGAVQGEDRNLSVSVDGWEKSKMKKKRSGIKPDASPSMVSSKPIDGYRETKQGMQQRPVNDVRSRSNNDSHGFRPGVTNGAVGVGKSDGISQPTGFGFRSSIPKTEPDNSSLITDKRERPIGTDKERVNHRAANKASVRDDFNSASPTSSTKMNTSVRAPRSGSGVAPKLSPVVNRANVPNDWEISHCTNKPPAAVGANNRKRMTSARSSSPPVAQWAGQRPQKISRTARRSNFVPVVSSNEGTPPMDSPSDVTGGDIGLGFAKRLPGSSPQQVKLKADPLSSAALSESEESGAAEIKSRDKVKKTDEIDEKVGQNVQKMSTLVLPSRKNKLVTGEDLGDSVRRQGRTGRGFSSTRALMPMTVEKVGNVGTAKQLRSSRLGFDKSESKAGRPPTRRLSDRKAYTRQKHTAINAAADFLVGSDDGHEELLAAANAVVNSARSFSNSFWGQMEPYFSLLSDADIAFLKQQGDIESNVATQVPSSVHGSTTVANGHEKIECEPRIGDFHPEQFVPGTGDHAAISLCQRLLAALISEEDSSGVNEDFTFDSYGVDFDLDAEVESNGLDYQSQDNVEFAGHTAFNGYRITGRPEYDEPEGVVGIPNKVMSSDVGHLQNGFLSDPAVMPGLACSEFQYGNMSLDQKLVLEVQSVGIFPELEPDMTQTEDEGIDEEIRKLEAKHHEQISKKKGLLDRLMRSASVAEEFREKELEQRALDKLVGMAYEKYMNAWGPNATGGKSSSNKMAKQAALAFVKRTLDRCDEFKNTGKSCFSEPLYRDILLSGTRQAEAIAEGGHASRVSASMGSQPSYSQFSQNADNLNVISSDVFQPLNHLSEQTTGREETWFNRVKKRELSLDDVGNNIGTSIAASGMGGSLTSSAKGKRSERDRDGKGHNREVQSRNGTPKSGRPAVSNAKGERKSKTKPKQKTQLSISVNGLVGKPSEQHKPALPSGSKSGGVTASNNAKDKDEFSTDVMEDPIDLSHLQLPGMDVLGGPDDIDDQGQDLGSWLNIDDDNLQDHDFMGLEIPMDDLSDLNMMVSSENAPLTFWSSPTQLPPHLITFGKGCLQSQIQAFKGVYVGRSLR</sequence>
<feature type="compositionally biased region" description="Basic and acidic residues" evidence="9">
    <location>
        <begin position="1666"/>
        <end position="1682"/>
    </location>
</feature>
<evidence type="ECO:0000313" key="12">
    <source>
        <dbReference type="EMBL" id="RXI06111.1"/>
    </source>
</evidence>
<feature type="compositionally biased region" description="Basic and acidic residues" evidence="9">
    <location>
        <begin position="902"/>
        <end position="917"/>
    </location>
</feature>
<keyword evidence="2" id="KW-0723">Serine/threonine-protein kinase</keyword>
<dbReference type="FunFam" id="1.10.510.10:FF:000057">
    <property type="entry name" value="Non-specific serine/threonine protein kinase"/>
    <property type="match status" value="1"/>
</dbReference>
<feature type="compositionally biased region" description="Low complexity" evidence="9">
    <location>
        <begin position="698"/>
        <end position="713"/>
    </location>
</feature>
<dbReference type="InterPro" id="IPR011009">
    <property type="entry name" value="Kinase-like_dom_sf"/>
</dbReference>
<dbReference type="InterPro" id="IPR017892">
    <property type="entry name" value="Pkinase_C"/>
</dbReference>
<evidence type="ECO:0000256" key="8">
    <source>
        <dbReference type="PROSITE-ProRule" id="PRU10141"/>
    </source>
</evidence>
<evidence type="ECO:0008006" key="14">
    <source>
        <dbReference type="Google" id="ProtNLM"/>
    </source>
</evidence>
<evidence type="ECO:0000256" key="4">
    <source>
        <dbReference type="ARBA" id="ARBA00022679"/>
    </source>
</evidence>
<comment type="caution">
    <text evidence="12">The sequence shown here is derived from an EMBL/GenBank/DDBJ whole genome shotgun (WGS) entry which is preliminary data.</text>
</comment>
<dbReference type="PROSITE" id="PS50011">
    <property type="entry name" value="PROTEIN_KINASE_DOM"/>
    <property type="match status" value="1"/>
</dbReference>
<dbReference type="InterPro" id="IPR000961">
    <property type="entry name" value="AGC-kinase_C"/>
</dbReference>
<reference evidence="12 13" key="1">
    <citation type="submission" date="2018-10" db="EMBL/GenBank/DDBJ databases">
        <title>A high-quality apple genome assembly.</title>
        <authorList>
            <person name="Hu J."/>
        </authorList>
    </citation>
    <scope>NUCLEOTIDE SEQUENCE [LARGE SCALE GENOMIC DNA]</scope>
    <source>
        <strain evidence="13">cv. HFTH1</strain>
        <tissue evidence="12">Young leaf</tissue>
    </source>
</reference>
<feature type="binding site" evidence="8">
    <location>
        <position position="131"/>
    </location>
    <ligand>
        <name>ATP</name>
        <dbReference type="ChEBI" id="CHEBI:30616"/>
    </ligand>
</feature>
<evidence type="ECO:0000313" key="13">
    <source>
        <dbReference type="Proteomes" id="UP000290289"/>
    </source>
</evidence>
<feature type="region of interest" description="Disordered" evidence="9">
    <location>
        <begin position="770"/>
        <end position="960"/>
    </location>
</feature>
<dbReference type="Pfam" id="PF00433">
    <property type="entry name" value="Pkinase_C"/>
    <property type="match status" value="1"/>
</dbReference>
<dbReference type="PANTHER" id="PTHR31115">
    <property type="entry name" value="OS05G0107300 PROTEIN"/>
    <property type="match status" value="1"/>
</dbReference>
<feature type="region of interest" description="Disordered" evidence="9">
    <location>
        <begin position="1166"/>
        <end position="1193"/>
    </location>
</feature>
<feature type="compositionally biased region" description="Polar residues" evidence="9">
    <location>
        <begin position="931"/>
        <end position="945"/>
    </location>
</feature>
<evidence type="ECO:0000259" key="10">
    <source>
        <dbReference type="PROSITE" id="PS50011"/>
    </source>
</evidence>
<evidence type="ECO:0000256" key="3">
    <source>
        <dbReference type="ARBA" id="ARBA00022553"/>
    </source>
</evidence>
<dbReference type="Gene3D" id="3.30.200.20">
    <property type="entry name" value="Phosphorylase Kinase, domain 1"/>
    <property type="match status" value="2"/>
</dbReference>
<feature type="region of interest" description="Disordered" evidence="9">
    <location>
        <begin position="1"/>
        <end position="24"/>
    </location>
</feature>
<dbReference type="CDD" id="cd05599">
    <property type="entry name" value="STKc_NDR_like"/>
    <property type="match status" value="1"/>
</dbReference>
<dbReference type="PROSITE" id="PS00107">
    <property type="entry name" value="PROTEIN_KINASE_ATP"/>
    <property type="match status" value="1"/>
</dbReference>
<dbReference type="CDD" id="cd21742">
    <property type="entry name" value="MobB_NDR_LATS-like"/>
    <property type="match status" value="1"/>
</dbReference>
<name>A0A498KFY0_MALDO</name>
<dbReference type="GO" id="GO:0004674">
    <property type="term" value="F:protein serine/threonine kinase activity"/>
    <property type="evidence" value="ECO:0007669"/>
    <property type="project" value="UniProtKB-KW"/>
</dbReference>
<dbReference type="Proteomes" id="UP000290289">
    <property type="component" value="Chromosome 2"/>
</dbReference>
<evidence type="ECO:0000256" key="2">
    <source>
        <dbReference type="ARBA" id="ARBA00022527"/>
    </source>
</evidence>
<feature type="domain" description="Protein kinase" evidence="10">
    <location>
        <begin position="102"/>
        <end position="407"/>
    </location>
</feature>
<protein>
    <recommendedName>
        <fullName evidence="14">Protein kinase domain-containing protein</fullName>
    </recommendedName>
</protein>
<gene>
    <name evidence="12" type="ORF">DVH24_018153</name>
</gene>
<keyword evidence="6" id="KW-0418">Kinase</keyword>
<dbReference type="InterPro" id="IPR000719">
    <property type="entry name" value="Prot_kinase_dom"/>
</dbReference>
<keyword evidence="3" id="KW-0597">Phosphoprotein</keyword>